<sequence length="107" mass="11302">MTPDSDRDPTLVRNQPALRGSGRVQWLLPGGALAAIAIVVLVLELDLQFALAATGIVLIVLLYAGMILTAITIHDARRRAYTLAWLMGAIALTGLLVVTAVLVVESA</sequence>
<keyword evidence="1" id="KW-1133">Transmembrane helix</keyword>
<keyword evidence="3" id="KW-1185">Reference proteome</keyword>
<evidence type="ECO:0000313" key="2">
    <source>
        <dbReference type="EMBL" id="RUR01677.1"/>
    </source>
</evidence>
<protein>
    <submittedName>
        <fullName evidence="2">Uncharacterized protein</fullName>
    </submittedName>
</protein>
<name>A0A3S0VBM2_9MICO</name>
<dbReference type="Proteomes" id="UP000274909">
    <property type="component" value="Unassembled WGS sequence"/>
</dbReference>
<keyword evidence="1" id="KW-0812">Transmembrane</keyword>
<organism evidence="2 3">
    <name type="scientific">Labedella endophytica</name>
    <dbReference type="NCBI Taxonomy" id="1523160"/>
    <lineage>
        <taxon>Bacteria</taxon>
        <taxon>Bacillati</taxon>
        <taxon>Actinomycetota</taxon>
        <taxon>Actinomycetes</taxon>
        <taxon>Micrococcales</taxon>
        <taxon>Microbacteriaceae</taxon>
        <taxon>Labedella</taxon>
    </lineage>
</organism>
<proteinExistence type="predicted"/>
<comment type="caution">
    <text evidence="2">The sequence shown here is derived from an EMBL/GenBank/DDBJ whole genome shotgun (WGS) entry which is preliminary data.</text>
</comment>
<accession>A0A3S0VBM2</accession>
<reference evidence="2 3" key="1">
    <citation type="submission" date="2018-12" db="EMBL/GenBank/DDBJ databases">
        <authorList>
            <person name="Li F."/>
        </authorList>
    </citation>
    <scope>NUCLEOTIDE SEQUENCE [LARGE SCALE GENOMIC DNA]</scope>
    <source>
        <strain evidence="2 3">EGI 6500705</strain>
    </source>
</reference>
<dbReference type="AlphaFoldDB" id="A0A3S0VBM2"/>
<dbReference type="RefSeq" id="WP_127049448.1">
    <property type="nucleotide sequence ID" value="NZ_RZGZ01000002.1"/>
</dbReference>
<dbReference type="EMBL" id="RZGZ01000002">
    <property type="protein sequence ID" value="RUR01677.1"/>
    <property type="molecule type" value="Genomic_DNA"/>
</dbReference>
<gene>
    <name evidence="2" type="ORF">ELQ94_09390</name>
</gene>
<feature type="transmembrane region" description="Helical" evidence="1">
    <location>
        <begin position="83"/>
        <end position="104"/>
    </location>
</feature>
<evidence type="ECO:0000313" key="3">
    <source>
        <dbReference type="Proteomes" id="UP000274909"/>
    </source>
</evidence>
<feature type="transmembrane region" description="Helical" evidence="1">
    <location>
        <begin position="49"/>
        <end position="71"/>
    </location>
</feature>
<keyword evidence="1" id="KW-0472">Membrane</keyword>
<evidence type="ECO:0000256" key="1">
    <source>
        <dbReference type="SAM" id="Phobius"/>
    </source>
</evidence>
<dbReference type="OrthoDB" id="5123577at2"/>
<feature type="transmembrane region" description="Helical" evidence="1">
    <location>
        <begin position="26"/>
        <end position="43"/>
    </location>
</feature>